<feature type="chain" id="PRO_5035432101" description="FAD-binding PCMH-type domain-containing protein" evidence="5">
    <location>
        <begin position="23"/>
        <end position="505"/>
    </location>
</feature>
<feature type="domain" description="FAD-binding PCMH-type" evidence="6">
    <location>
        <begin position="65"/>
        <end position="246"/>
    </location>
</feature>
<evidence type="ECO:0000256" key="4">
    <source>
        <dbReference type="ARBA" id="ARBA00023002"/>
    </source>
</evidence>
<name>A0A8K0QW38_9PLEO</name>
<dbReference type="Pfam" id="PF01565">
    <property type="entry name" value="FAD_binding_4"/>
    <property type="match status" value="1"/>
</dbReference>
<evidence type="ECO:0000256" key="5">
    <source>
        <dbReference type="SAM" id="SignalP"/>
    </source>
</evidence>
<dbReference type="InterPro" id="IPR036318">
    <property type="entry name" value="FAD-bd_PCMH-like_sf"/>
</dbReference>
<organism evidence="7 8">
    <name type="scientific">Paraphoma chrysanthemicola</name>
    <dbReference type="NCBI Taxonomy" id="798071"/>
    <lineage>
        <taxon>Eukaryota</taxon>
        <taxon>Fungi</taxon>
        <taxon>Dikarya</taxon>
        <taxon>Ascomycota</taxon>
        <taxon>Pezizomycotina</taxon>
        <taxon>Dothideomycetes</taxon>
        <taxon>Pleosporomycetidae</taxon>
        <taxon>Pleosporales</taxon>
        <taxon>Pleosporineae</taxon>
        <taxon>Phaeosphaeriaceae</taxon>
        <taxon>Paraphoma</taxon>
    </lineage>
</organism>
<dbReference type="InterPro" id="IPR016166">
    <property type="entry name" value="FAD-bd_PCMH"/>
</dbReference>
<accession>A0A8K0QW38</accession>
<dbReference type="PANTHER" id="PTHR42973">
    <property type="entry name" value="BINDING OXIDOREDUCTASE, PUTATIVE (AFU_ORTHOLOGUE AFUA_1G17690)-RELATED"/>
    <property type="match status" value="1"/>
</dbReference>
<dbReference type="SUPFAM" id="SSF56176">
    <property type="entry name" value="FAD-binding/transporter-associated domain-like"/>
    <property type="match status" value="1"/>
</dbReference>
<proteinExistence type="inferred from homology"/>
<dbReference type="PANTHER" id="PTHR42973:SF22">
    <property type="entry name" value="FAD-BINDING PCMH-TYPE DOMAIN-CONTAINING PROTEIN-RELATED"/>
    <property type="match status" value="1"/>
</dbReference>
<dbReference type="PROSITE" id="PS51387">
    <property type="entry name" value="FAD_PCMH"/>
    <property type="match status" value="1"/>
</dbReference>
<keyword evidence="2" id="KW-0285">Flavoprotein</keyword>
<dbReference type="Proteomes" id="UP000813461">
    <property type="component" value="Unassembled WGS sequence"/>
</dbReference>
<evidence type="ECO:0000256" key="3">
    <source>
        <dbReference type="ARBA" id="ARBA00022827"/>
    </source>
</evidence>
<dbReference type="InterPro" id="IPR006094">
    <property type="entry name" value="Oxid_FAD_bind_N"/>
</dbReference>
<dbReference type="InterPro" id="IPR016169">
    <property type="entry name" value="FAD-bd_PCMH_sub2"/>
</dbReference>
<dbReference type="InterPro" id="IPR050416">
    <property type="entry name" value="FAD-linked_Oxidoreductase"/>
</dbReference>
<dbReference type="GO" id="GO:0071949">
    <property type="term" value="F:FAD binding"/>
    <property type="evidence" value="ECO:0007669"/>
    <property type="project" value="InterPro"/>
</dbReference>
<evidence type="ECO:0000256" key="2">
    <source>
        <dbReference type="ARBA" id="ARBA00022630"/>
    </source>
</evidence>
<evidence type="ECO:0000313" key="8">
    <source>
        <dbReference type="Proteomes" id="UP000813461"/>
    </source>
</evidence>
<dbReference type="GO" id="GO:0016491">
    <property type="term" value="F:oxidoreductase activity"/>
    <property type="evidence" value="ECO:0007669"/>
    <property type="project" value="UniProtKB-KW"/>
</dbReference>
<dbReference type="OrthoDB" id="2151789at2759"/>
<sequence>MPLMSLFRVVVAGLALSSAVEAASVPDSKLDLCQVVDRQLPGLVGFPNSDTYKKSQSAYYTENEREINPGCVFRPKSTNDVSRFVGIAANYDKRTKNASLDNPLFAVRSGGHTLWGGAANAPGSVTVDMRGFDSFALSADKRVASIGGGSNFATVYPQANAHNVTVIGGRVPGVAAGGFLSGGGKNFWSRRHGFGCDNVYGYEVVLASGKVVYASASQNRDLWLALKGGSNNFGIITRYDLATYPLDLMWGGTTQLNYTPAVLDAEAQAFSDFMLPENFDDDADVGVLLGFASGNFFILNTLFYSAPVPDPKCLANFTSIAGITTRSVNLTTVAERVEEDGAIVPLSVPRSFELVYSFHNADAATYRQHMQIYQDEVSKIKSVDGLQMQYLLQPMPVTNGTNVLGVPANARDLAMWVLTGLWNKPADDKTVENALKSIVDQSERLLKKKNLLIDFKYLNYADISQDPISTYGRENIKFLWATSKKYDPNGLWQKRVPGIKLPKKY</sequence>
<comment type="caution">
    <text evidence="7">The sequence shown here is derived from an EMBL/GenBank/DDBJ whole genome shotgun (WGS) entry which is preliminary data.</text>
</comment>
<reference evidence="7" key="1">
    <citation type="journal article" date="2021" name="Nat. Commun.">
        <title>Genetic determinants of endophytism in the Arabidopsis root mycobiome.</title>
        <authorList>
            <person name="Mesny F."/>
            <person name="Miyauchi S."/>
            <person name="Thiergart T."/>
            <person name="Pickel B."/>
            <person name="Atanasova L."/>
            <person name="Karlsson M."/>
            <person name="Huettel B."/>
            <person name="Barry K.W."/>
            <person name="Haridas S."/>
            <person name="Chen C."/>
            <person name="Bauer D."/>
            <person name="Andreopoulos W."/>
            <person name="Pangilinan J."/>
            <person name="LaButti K."/>
            <person name="Riley R."/>
            <person name="Lipzen A."/>
            <person name="Clum A."/>
            <person name="Drula E."/>
            <person name="Henrissat B."/>
            <person name="Kohler A."/>
            <person name="Grigoriev I.V."/>
            <person name="Martin F.M."/>
            <person name="Hacquard S."/>
        </authorList>
    </citation>
    <scope>NUCLEOTIDE SEQUENCE</scope>
    <source>
        <strain evidence="7">MPI-SDFR-AT-0120</strain>
    </source>
</reference>
<protein>
    <recommendedName>
        <fullName evidence="6">FAD-binding PCMH-type domain-containing protein</fullName>
    </recommendedName>
</protein>
<evidence type="ECO:0000256" key="1">
    <source>
        <dbReference type="ARBA" id="ARBA00005466"/>
    </source>
</evidence>
<keyword evidence="3" id="KW-0274">FAD</keyword>
<dbReference type="EMBL" id="JAGMVJ010000020">
    <property type="protein sequence ID" value="KAH7074984.1"/>
    <property type="molecule type" value="Genomic_DNA"/>
</dbReference>
<feature type="signal peptide" evidence="5">
    <location>
        <begin position="1"/>
        <end position="22"/>
    </location>
</feature>
<evidence type="ECO:0000259" key="6">
    <source>
        <dbReference type="PROSITE" id="PS51387"/>
    </source>
</evidence>
<dbReference type="Gene3D" id="3.30.465.10">
    <property type="match status" value="1"/>
</dbReference>
<keyword evidence="8" id="KW-1185">Reference proteome</keyword>
<evidence type="ECO:0000313" key="7">
    <source>
        <dbReference type="EMBL" id="KAH7074984.1"/>
    </source>
</evidence>
<comment type="similarity">
    <text evidence="1">Belongs to the oxygen-dependent FAD-linked oxidoreductase family.</text>
</comment>
<keyword evidence="5" id="KW-0732">Signal</keyword>
<dbReference type="AlphaFoldDB" id="A0A8K0QW38"/>
<gene>
    <name evidence="7" type="ORF">FB567DRAFT_181509</name>
</gene>
<keyword evidence="4" id="KW-0560">Oxidoreductase</keyword>